<evidence type="ECO:0000256" key="14">
    <source>
        <dbReference type="ARBA" id="ARBA00048988"/>
    </source>
</evidence>
<dbReference type="PROSITE" id="PS51194">
    <property type="entry name" value="HELICASE_CTER"/>
    <property type="match status" value="1"/>
</dbReference>
<keyword evidence="10 15" id="KW-0234">DNA repair</keyword>
<dbReference type="PANTHER" id="PTHR47964:SF1">
    <property type="entry name" value="ATP-DEPENDENT DNA HELICASE HOMOLOG RECG, CHLOROPLASTIC"/>
    <property type="match status" value="1"/>
</dbReference>
<dbReference type="SMART" id="SM00490">
    <property type="entry name" value="HELICc"/>
    <property type="match status" value="1"/>
</dbReference>
<evidence type="ECO:0000256" key="7">
    <source>
        <dbReference type="ARBA" id="ARBA00022840"/>
    </source>
</evidence>
<comment type="similarity">
    <text evidence="1 15">Belongs to the helicase family. RecG subfamily.</text>
</comment>
<dbReference type="GO" id="GO:0016887">
    <property type="term" value="F:ATP hydrolysis activity"/>
    <property type="evidence" value="ECO:0007669"/>
    <property type="project" value="RHEA"/>
</dbReference>
<dbReference type="Pfam" id="PF17191">
    <property type="entry name" value="RecG_wedge"/>
    <property type="match status" value="1"/>
</dbReference>
<comment type="catalytic activity">
    <reaction evidence="14 15">
        <text>ATP + H2O = ADP + phosphate + H(+)</text>
        <dbReference type="Rhea" id="RHEA:13065"/>
        <dbReference type="ChEBI" id="CHEBI:15377"/>
        <dbReference type="ChEBI" id="CHEBI:15378"/>
        <dbReference type="ChEBI" id="CHEBI:30616"/>
        <dbReference type="ChEBI" id="CHEBI:43474"/>
        <dbReference type="ChEBI" id="CHEBI:456216"/>
        <dbReference type="EC" id="5.6.2.4"/>
    </reaction>
</comment>
<evidence type="ECO:0000256" key="8">
    <source>
        <dbReference type="ARBA" id="ARBA00023125"/>
    </source>
</evidence>
<keyword evidence="7 15" id="KW-0067">ATP-binding</keyword>
<evidence type="ECO:0000256" key="5">
    <source>
        <dbReference type="ARBA" id="ARBA00022801"/>
    </source>
</evidence>
<protein>
    <recommendedName>
        <fullName evidence="2 15">ATP-dependent DNA helicase RecG</fullName>
        <ecNumber evidence="13 15">5.6.2.4</ecNumber>
    </recommendedName>
</protein>
<dbReference type="PROSITE" id="PS51192">
    <property type="entry name" value="HELICASE_ATP_BIND_1"/>
    <property type="match status" value="1"/>
</dbReference>
<evidence type="ECO:0000256" key="3">
    <source>
        <dbReference type="ARBA" id="ARBA00022741"/>
    </source>
</evidence>
<evidence type="ECO:0000256" key="4">
    <source>
        <dbReference type="ARBA" id="ARBA00022763"/>
    </source>
</evidence>
<evidence type="ECO:0000256" key="2">
    <source>
        <dbReference type="ARBA" id="ARBA00017846"/>
    </source>
</evidence>
<feature type="domain" description="Helicase C-terminal" evidence="17">
    <location>
        <begin position="470"/>
        <end position="622"/>
    </location>
</feature>
<dbReference type="GO" id="GO:0006281">
    <property type="term" value="P:DNA repair"/>
    <property type="evidence" value="ECO:0007669"/>
    <property type="project" value="UniProtKB-UniRule"/>
</dbReference>
<dbReference type="InterPro" id="IPR027417">
    <property type="entry name" value="P-loop_NTPase"/>
</dbReference>
<dbReference type="GO" id="GO:0043138">
    <property type="term" value="F:3'-5' DNA helicase activity"/>
    <property type="evidence" value="ECO:0007669"/>
    <property type="project" value="UniProtKB-EC"/>
</dbReference>
<dbReference type="GO" id="GO:0003677">
    <property type="term" value="F:DNA binding"/>
    <property type="evidence" value="ECO:0007669"/>
    <property type="project" value="UniProtKB-KW"/>
</dbReference>
<evidence type="ECO:0000313" key="19">
    <source>
        <dbReference type="Proteomes" id="UP000231567"/>
    </source>
</evidence>
<proteinExistence type="inferred from homology"/>
<keyword evidence="3 15" id="KW-0547">Nucleotide-binding</keyword>
<comment type="caution">
    <text evidence="18">The sequence shown here is derived from an EMBL/GenBank/DDBJ whole genome shotgun (WGS) entry which is preliminary data.</text>
</comment>
<dbReference type="AlphaFoldDB" id="A0A2G9YQ37"/>
<evidence type="ECO:0000256" key="1">
    <source>
        <dbReference type="ARBA" id="ARBA00007504"/>
    </source>
</evidence>
<keyword evidence="6 15" id="KW-0347">Helicase</keyword>
<dbReference type="SUPFAM" id="SSF52540">
    <property type="entry name" value="P-loop containing nucleoside triphosphate hydrolases"/>
    <property type="match status" value="2"/>
</dbReference>
<evidence type="ECO:0000256" key="12">
    <source>
        <dbReference type="ARBA" id="ARBA00034617"/>
    </source>
</evidence>
<keyword evidence="4 15" id="KW-0227">DNA damage</keyword>
<dbReference type="GO" id="GO:0006310">
    <property type="term" value="P:DNA recombination"/>
    <property type="evidence" value="ECO:0007669"/>
    <property type="project" value="UniProtKB-UniRule"/>
</dbReference>
<dbReference type="SUPFAM" id="SSF50249">
    <property type="entry name" value="Nucleic acid-binding proteins"/>
    <property type="match status" value="1"/>
</dbReference>
<dbReference type="InterPro" id="IPR001650">
    <property type="entry name" value="Helicase_C-like"/>
</dbReference>
<evidence type="ECO:0000256" key="13">
    <source>
        <dbReference type="ARBA" id="ARBA00034808"/>
    </source>
</evidence>
<dbReference type="InterPro" id="IPR004609">
    <property type="entry name" value="ATP-dep_DNA_helicase_RecG"/>
</dbReference>
<dbReference type="Gene3D" id="3.40.50.300">
    <property type="entry name" value="P-loop containing nucleotide triphosphate hydrolases"/>
    <property type="match status" value="2"/>
</dbReference>
<dbReference type="SMART" id="SM00487">
    <property type="entry name" value="DEXDc"/>
    <property type="match status" value="1"/>
</dbReference>
<evidence type="ECO:0000313" key="18">
    <source>
        <dbReference type="EMBL" id="PIP21356.1"/>
    </source>
</evidence>
<dbReference type="Proteomes" id="UP000231567">
    <property type="component" value="Unassembled WGS sequence"/>
</dbReference>
<dbReference type="InterPro" id="IPR045562">
    <property type="entry name" value="RecG_dom3_C"/>
</dbReference>
<dbReference type="Pfam" id="PF19833">
    <property type="entry name" value="RecG_dom3_C"/>
    <property type="match status" value="1"/>
</dbReference>
<dbReference type="InterPro" id="IPR014001">
    <property type="entry name" value="Helicase_ATP-bd"/>
</dbReference>
<keyword evidence="11" id="KW-0413">Isomerase</keyword>
<comment type="catalytic activity">
    <reaction evidence="12 15">
        <text>Couples ATP hydrolysis with the unwinding of duplex DNA by translocating in the 3'-5' direction.</text>
        <dbReference type="EC" id="5.6.2.4"/>
    </reaction>
</comment>
<gene>
    <name evidence="18" type="ORF">COX39_03290</name>
</gene>
<dbReference type="NCBIfam" id="NF008168">
    <property type="entry name" value="PRK10917.2-2"/>
    <property type="match status" value="1"/>
</dbReference>
<dbReference type="GO" id="GO:0005524">
    <property type="term" value="F:ATP binding"/>
    <property type="evidence" value="ECO:0007669"/>
    <property type="project" value="UniProtKB-KW"/>
</dbReference>
<dbReference type="Gene3D" id="2.40.50.140">
    <property type="entry name" value="Nucleic acid-binding proteins"/>
    <property type="match status" value="1"/>
</dbReference>
<organism evidence="18 19">
    <name type="scientific">Candidatus Nealsonbacteria bacterium CG23_combo_of_CG06-09_8_20_14_all_40_13</name>
    <dbReference type="NCBI Taxonomy" id="1974724"/>
    <lineage>
        <taxon>Bacteria</taxon>
        <taxon>Candidatus Nealsoniibacteriota</taxon>
    </lineage>
</organism>
<dbReference type="InterPro" id="IPR011545">
    <property type="entry name" value="DEAD/DEAH_box_helicase_dom"/>
</dbReference>
<sequence length="680" mass="77544">MFELNTPIQYLKGVGPKMAQRLKILGLETVQDLLFYYPRKWIDFSQTVPVSQLRIEEIVIIKGRIVQIKTRRSPRKGILITEGIIEDEKDHQLPVVWFNQPYLAKSLKQQGTLLFRGKIDFDFAKKQKVMLSPIVERQEGIFPIYPETEGLTSKYLRRILLPLLNITSQINDFLPNTIKESEKLIDLPTAIGEIHFPQNFQNLQKAKERLSFDELFLISLRMLVARRELQKEKAPKILIPEEILQKFVKNLPFKLTNCQKIAAWQILKDMVKPSPMNRLLEGDVGSGKTVVGAMAVLSIFKAGYQSVWMAPTEILATQHFKNISYLLKPFGLKVALFTSATSNKKGTASLLLESDLIIGTHALIQSGVKFRKIGLVIIDEQHRFGVKQRTYLRQLSLSQHKILPHFLSMTATPIPRTLALAVYGDLDISILDEMPAGRQKVITRLVEPQNRQKAYDFIHNQVKSGRQVFVICPLVEEKEEDRINLFEAERKAVTSEYKKLSETVFPDLRVGIVHGRLKSKDKQEAMEQFSQGKIDILVATAVVEVGIDIPNAAVMMIESAERFGLATLHQFRGRVGRGKHQSYCFLFAQIWNDKVQARLKAVCQFDNGFQLAEKDLQLRGPGELTGVKQWGVPDLKMASLSDIIMIKKAREAAENIIVKIENYPELIAKISNFQKERHLE</sequence>
<evidence type="ECO:0000256" key="10">
    <source>
        <dbReference type="ARBA" id="ARBA00023204"/>
    </source>
</evidence>
<dbReference type="InterPro" id="IPR033454">
    <property type="entry name" value="RecG_wedge"/>
</dbReference>
<dbReference type="NCBIfam" id="NF008165">
    <property type="entry name" value="PRK10917.1-3"/>
    <property type="match status" value="1"/>
</dbReference>
<evidence type="ECO:0000259" key="16">
    <source>
        <dbReference type="PROSITE" id="PS51192"/>
    </source>
</evidence>
<keyword evidence="8" id="KW-0238">DNA-binding</keyword>
<dbReference type="Pfam" id="PF00271">
    <property type="entry name" value="Helicase_C"/>
    <property type="match status" value="1"/>
</dbReference>
<feature type="domain" description="Helicase ATP-binding" evidence="16">
    <location>
        <begin position="269"/>
        <end position="431"/>
    </location>
</feature>
<dbReference type="Pfam" id="PF00270">
    <property type="entry name" value="DEAD"/>
    <property type="match status" value="1"/>
</dbReference>
<evidence type="ECO:0000256" key="15">
    <source>
        <dbReference type="RuleBase" id="RU363016"/>
    </source>
</evidence>
<keyword evidence="5 15" id="KW-0378">Hydrolase</keyword>
<evidence type="ECO:0000256" key="11">
    <source>
        <dbReference type="ARBA" id="ARBA00023235"/>
    </source>
</evidence>
<name>A0A2G9YQ37_9BACT</name>
<reference evidence="18 19" key="1">
    <citation type="submission" date="2017-09" db="EMBL/GenBank/DDBJ databases">
        <title>Depth-based differentiation of microbial function through sediment-hosted aquifers and enrichment of novel symbionts in the deep terrestrial subsurface.</title>
        <authorList>
            <person name="Probst A.J."/>
            <person name="Ladd B."/>
            <person name="Jarett J.K."/>
            <person name="Geller-Mcgrath D.E."/>
            <person name="Sieber C.M."/>
            <person name="Emerson J.B."/>
            <person name="Anantharaman K."/>
            <person name="Thomas B.C."/>
            <person name="Malmstrom R."/>
            <person name="Stieglmeier M."/>
            <person name="Klingl A."/>
            <person name="Woyke T."/>
            <person name="Ryan C.M."/>
            <person name="Banfield J.F."/>
        </authorList>
    </citation>
    <scope>NUCLEOTIDE SEQUENCE [LARGE SCALE GENOMIC DNA]</scope>
    <source>
        <strain evidence="18">CG23_combo_of_CG06-09_8_20_14_all_40_13</strain>
    </source>
</reference>
<dbReference type="InterPro" id="IPR047112">
    <property type="entry name" value="RecG/Mfd"/>
</dbReference>
<dbReference type="InterPro" id="IPR012340">
    <property type="entry name" value="NA-bd_OB-fold"/>
</dbReference>
<evidence type="ECO:0000256" key="6">
    <source>
        <dbReference type="ARBA" id="ARBA00022806"/>
    </source>
</evidence>
<comment type="function">
    <text evidence="15">Plays a critical role in recombination and DNA repair. Helps process Holliday junction intermediates to mature products by catalyzing branch migration. Has replication fork regression activity, unwinds stalled or blocked replication forks to make a HJ that can be resolved. Has a DNA unwinding activity characteristic of a DNA helicase with 3'-5' polarity.</text>
</comment>
<dbReference type="NCBIfam" id="TIGR00643">
    <property type="entry name" value="recG"/>
    <property type="match status" value="1"/>
</dbReference>
<evidence type="ECO:0000256" key="9">
    <source>
        <dbReference type="ARBA" id="ARBA00023172"/>
    </source>
</evidence>
<evidence type="ECO:0000259" key="17">
    <source>
        <dbReference type="PROSITE" id="PS51194"/>
    </source>
</evidence>
<keyword evidence="9 15" id="KW-0233">DNA recombination</keyword>
<dbReference type="EC" id="5.6.2.4" evidence="13 15"/>
<accession>A0A2G9YQ37</accession>
<dbReference type="PANTHER" id="PTHR47964">
    <property type="entry name" value="ATP-DEPENDENT DNA HELICASE HOMOLOG RECG, CHLOROPLASTIC"/>
    <property type="match status" value="1"/>
</dbReference>
<dbReference type="EMBL" id="PCRM01000044">
    <property type="protein sequence ID" value="PIP21356.1"/>
    <property type="molecule type" value="Genomic_DNA"/>
</dbReference>